<evidence type="ECO:0000313" key="4">
    <source>
        <dbReference type="Proteomes" id="UP000654075"/>
    </source>
</evidence>
<dbReference type="EMBL" id="CAJNNW010033753">
    <property type="protein sequence ID" value="CAE8720238.1"/>
    <property type="molecule type" value="Genomic_DNA"/>
</dbReference>
<evidence type="ECO:0000313" key="2">
    <source>
        <dbReference type="EMBL" id="CAE8617917.1"/>
    </source>
</evidence>
<sequence>LGTWMRALKLPLLTGVAVRSCRADCCHSDLDAAIQQGTALPTQDLLARVLQLAAEGRLMLARRHLAALELRQDIPAMTSEMEAELWRVRRTGSKVLGLRQCLSTEAGWTQSISFAGIRCWHQQAQPGRGVVRVCAEAEVDAPLFDLLSIFYEVDFWHRWAPSFGHLGLKSAGLLGQKGPLRLVYWLEASLPWPFQHRVCRFAVEAVDCMSAGEQPQQIVILLDSQEAPSICPELLDAESPEWQGVLADVLDSGFILTPPEVGGTSGTKVQVLLNLDPKMVVPDWLVKYAAMNLCLLIFLQYRAAMRLARTPEFLERSCDPKHPFYSHIRKRMAESLPSQLEQAPAVRPEGCRNQQC</sequence>
<name>A0A813FU25_POLGL</name>
<evidence type="ECO:0000313" key="3">
    <source>
        <dbReference type="EMBL" id="CAE8720238.1"/>
    </source>
</evidence>
<proteinExistence type="predicted"/>
<dbReference type="Proteomes" id="UP000654075">
    <property type="component" value="Unassembled WGS sequence"/>
</dbReference>
<protein>
    <recommendedName>
        <fullName evidence="5">START domain-containing protein</fullName>
    </recommendedName>
</protein>
<comment type="caution">
    <text evidence="2">The sequence shown here is derived from an EMBL/GenBank/DDBJ whole genome shotgun (WGS) entry which is preliminary data.</text>
</comment>
<dbReference type="OMA" id="SHTIALM"/>
<dbReference type="EMBL" id="CAJNNV010026334">
    <property type="protein sequence ID" value="CAE8617917.1"/>
    <property type="molecule type" value="Genomic_DNA"/>
</dbReference>
<feature type="signal peptide" evidence="1">
    <location>
        <begin position="1"/>
        <end position="23"/>
    </location>
</feature>
<accession>A0A813FU25</accession>
<gene>
    <name evidence="2" type="ORF">PGLA1383_LOCUS35574</name>
    <name evidence="3" type="ORF">PGLA2088_LOCUS41196</name>
</gene>
<keyword evidence="1" id="KW-0732">Signal</keyword>
<evidence type="ECO:0008006" key="5">
    <source>
        <dbReference type="Google" id="ProtNLM"/>
    </source>
</evidence>
<dbReference type="InterPro" id="IPR023393">
    <property type="entry name" value="START-like_dom_sf"/>
</dbReference>
<reference evidence="2" key="1">
    <citation type="submission" date="2021-02" db="EMBL/GenBank/DDBJ databases">
        <authorList>
            <person name="Dougan E. K."/>
            <person name="Rhodes N."/>
            <person name="Thang M."/>
            <person name="Chan C."/>
        </authorList>
    </citation>
    <scope>NUCLEOTIDE SEQUENCE</scope>
</reference>
<dbReference type="Gene3D" id="3.30.530.20">
    <property type="match status" value="1"/>
</dbReference>
<keyword evidence="4" id="KW-1185">Reference proteome</keyword>
<dbReference type="SUPFAM" id="SSF55961">
    <property type="entry name" value="Bet v1-like"/>
    <property type="match status" value="1"/>
</dbReference>
<feature type="chain" id="PRO_5036221962" description="START domain-containing protein" evidence="1">
    <location>
        <begin position="24"/>
        <end position="356"/>
    </location>
</feature>
<dbReference type="AlphaFoldDB" id="A0A813FU25"/>
<organism evidence="2 4">
    <name type="scientific">Polarella glacialis</name>
    <name type="common">Dinoflagellate</name>
    <dbReference type="NCBI Taxonomy" id="89957"/>
    <lineage>
        <taxon>Eukaryota</taxon>
        <taxon>Sar</taxon>
        <taxon>Alveolata</taxon>
        <taxon>Dinophyceae</taxon>
        <taxon>Suessiales</taxon>
        <taxon>Suessiaceae</taxon>
        <taxon>Polarella</taxon>
    </lineage>
</organism>
<feature type="non-terminal residue" evidence="2">
    <location>
        <position position="1"/>
    </location>
</feature>
<dbReference type="Proteomes" id="UP000626109">
    <property type="component" value="Unassembled WGS sequence"/>
</dbReference>
<dbReference type="OrthoDB" id="447279at2759"/>
<evidence type="ECO:0000256" key="1">
    <source>
        <dbReference type="SAM" id="SignalP"/>
    </source>
</evidence>